<gene>
    <name evidence="1" type="ORF">NW74_02300</name>
</gene>
<dbReference type="AlphaFoldDB" id="A0A0B4S179"/>
<dbReference type="STRING" id="33033.NW74_02300"/>
<dbReference type="EMBL" id="CP009761">
    <property type="protein sequence ID" value="AIZ36264.1"/>
    <property type="molecule type" value="Genomic_DNA"/>
</dbReference>
<name>A0A0B4S179_9FIRM</name>
<evidence type="ECO:0000313" key="2">
    <source>
        <dbReference type="Proteomes" id="UP000031386"/>
    </source>
</evidence>
<sequence length="117" mass="13864">MVYIQNVKLAKSSVKFKILLNKQLENKFGFDKLHCSNGNKEFHNFLNDTLNKGLSISEVDKLFKRTRGKSESIEVEGQKRELIHYGKDRKAFRIFEYYDNEYFILTKIDTNHKTHSD</sequence>
<dbReference type="KEGG" id="pmic:NW74_02300"/>
<evidence type="ECO:0000313" key="1">
    <source>
        <dbReference type="EMBL" id="AIZ36264.1"/>
    </source>
</evidence>
<proteinExistence type="predicted"/>
<dbReference type="NCBIfam" id="NF046006">
    <property type="entry name" value="MAG6450_fam"/>
    <property type="match status" value="1"/>
</dbReference>
<protein>
    <submittedName>
        <fullName evidence="1">Uncharacterized protein</fullName>
    </submittedName>
</protein>
<organism evidence="1 2">
    <name type="scientific">Parvimonas micra</name>
    <dbReference type="NCBI Taxonomy" id="33033"/>
    <lineage>
        <taxon>Bacteria</taxon>
        <taxon>Bacillati</taxon>
        <taxon>Bacillota</taxon>
        <taxon>Tissierellia</taxon>
        <taxon>Tissierellales</taxon>
        <taxon>Peptoniphilaceae</taxon>
        <taxon>Parvimonas</taxon>
    </lineage>
</organism>
<reference evidence="1 2" key="1">
    <citation type="submission" date="2014-10" db="EMBL/GenBank/DDBJ databases">
        <title>Complete genome sequence of Parvimonas micra KCOM 1535 (= ChDC B708).</title>
        <authorList>
            <person name="Kook J.-K."/>
            <person name="Park S.-N."/>
            <person name="Lim Y.K."/>
            <person name="Roh H."/>
        </authorList>
    </citation>
    <scope>NUCLEOTIDE SEQUENCE [LARGE SCALE GENOMIC DNA]</scope>
    <source>
        <strain evidence="2">KCOM 1535 / ChDC B708</strain>
    </source>
</reference>
<accession>A0A0B4S179</accession>
<keyword evidence="2" id="KW-1185">Reference proteome</keyword>
<dbReference type="Proteomes" id="UP000031386">
    <property type="component" value="Chromosome"/>
</dbReference>